<dbReference type="PANTHER" id="PTHR30532">
    <property type="entry name" value="IRON III DICITRATE-BINDING PERIPLASMIC PROTEIN"/>
    <property type="match status" value="1"/>
</dbReference>
<feature type="domain" description="Fe/B12 periplasmic-binding" evidence="6">
    <location>
        <begin position="76"/>
        <end position="342"/>
    </location>
</feature>
<dbReference type="SUPFAM" id="SSF53807">
    <property type="entry name" value="Helical backbone' metal receptor"/>
    <property type="match status" value="1"/>
</dbReference>
<accession>A0A2X4RAR1</accession>
<name>A0A2X4RAR1_9CORY</name>
<dbReference type="KEGG" id="cmin:NCTC10288_01792"/>
<gene>
    <name evidence="8" type="primary">feuS</name>
    <name evidence="7" type="ORF">I6G51_05560</name>
    <name evidence="8" type="ORF">NCTC10288_01792</name>
</gene>
<evidence type="ECO:0000256" key="3">
    <source>
        <dbReference type="ARBA" id="ARBA00022448"/>
    </source>
</evidence>
<dbReference type="EMBL" id="CP065689">
    <property type="protein sequence ID" value="QPS60643.1"/>
    <property type="molecule type" value="Genomic_DNA"/>
</dbReference>
<dbReference type="GO" id="GO:0030288">
    <property type="term" value="C:outer membrane-bounded periplasmic space"/>
    <property type="evidence" value="ECO:0007669"/>
    <property type="project" value="TreeGrafter"/>
</dbReference>
<dbReference type="PANTHER" id="PTHR30532:SF28">
    <property type="entry name" value="PETROBACTIN-BINDING PROTEIN YCLQ"/>
    <property type="match status" value="1"/>
</dbReference>
<proteinExistence type="inferred from homology"/>
<organism evidence="8 9">
    <name type="scientific">Corynebacterium minutissimum</name>
    <dbReference type="NCBI Taxonomy" id="38301"/>
    <lineage>
        <taxon>Bacteria</taxon>
        <taxon>Bacillati</taxon>
        <taxon>Actinomycetota</taxon>
        <taxon>Actinomycetes</taxon>
        <taxon>Mycobacteriales</taxon>
        <taxon>Corynebacteriaceae</taxon>
        <taxon>Corynebacterium</taxon>
    </lineage>
</organism>
<evidence type="ECO:0000313" key="7">
    <source>
        <dbReference type="EMBL" id="QPS60643.1"/>
    </source>
</evidence>
<evidence type="ECO:0000256" key="1">
    <source>
        <dbReference type="ARBA" id="ARBA00004196"/>
    </source>
</evidence>
<sequence>MFTISRRAFGTTTAKIAATVSVAALALTGCSSNSAEETNGAAGSAAADASSITLEDNFSEKSVTTPVENPAVTDNRAFAVLAQWDIDLAAAPLPLVPKSLRDTYSKDTVEVDLGSHKEPDLEGLVAAEPDVVWNGQRFEQHQEDMEKLLEDVSVLDFEPRDGEDFFEELKRHTEALGQVFGHEEDAEKLIADFDDAAQRAKEAYDPEQKVMAVNTSGGEIGYIAPQVGRTFGPVFDLLGLTPALEVDNASDDHEGDDISVEAIAQSNPDWILVMDRDSAISKEGEQVTPGEKLVKDNAALKNVTAVKDGNVYVAPQDTYIDESIITYTEILNALADAFEKANA</sequence>
<dbReference type="Pfam" id="PF01497">
    <property type="entry name" value="Peripla_BP_2"/>
    <property type="match status" value="1"/>
</dbReference>
<evidence type="ECO:0000313" key="10">
    <source>
        <dbReference type="Proteomes" id="UP000594905"/>
    </source>
</evidence>
<dbReference type="PROSITE" id="PS50983">
    <property type="entry name" value="FE_B12_PBP"/>
    <property type="match status" value="1"/>
</dbReference>
<dbReference type="InterPro" id="IPR051313">
    <property type="entry name" value="Bact_iron-sidero_bind"/>
</dbReference>
<evidence type="ECO:0000256" key="5">
    <source>
        <dbReference type="SAM" id="SignalP"/>
    </source>
</evidence>
<comment type="subcellular location">
    <subcellularLocation>
        <location evidence="1">Cell envelope</location>
    </subcellularLocation>
</comment>
<keyword evidence="4 5" id="KW-0732">Signal</keyword>
<reference evidence="7 10" key="2">
    <citation type="submission" date="2020-12" db="EMBL/GenBank/DDBJ databases">
        <title>FDA dAtabase for Regulatory Grade micrObial Sequences (FDA-ARGOS): Supporting development and validation of Infectious Disease Dx tests.</title>
        <authorList>
            <person name="Sproer C."/>
            <person name="Gronow S."/>
            <person name="Severitt S."/>
            <person name="Schroder I."/>
            <person name="Tallon L."/>
            <person name="Sadzewicz L."/>
            <person name="Zhao X."/>
            <person name="Boylan J."/>
            <person name="Ott S."/>
            <person name="Bowen H."/>
            <person name="Vavikolanu K."/>
            <person name="Mehta A."/>
            <person name="Aluvathingal J."/>
            <person name="Nadendla S."/>
            <person name="Lowell S."/>
            <person name="Myers T."/>
            <person name="Yan Y."/>
            <person name="Sichtig H."/>
        </authorList>
    </citation>
    <scope>NUCLEOTIDE SEQUENCE [LARGE SCALE GENOMIC DNA]</scope>
    <source>
        <strain evidence="7 10">FDAARGOS_894</strain>
    </source>
</reference>
<dbReference type="Proteomes" id="UP000594905">
    <property type="component" value="Chromosome"/>
</dbReference>
<comment type="similarity">
    <text evidence="2">Belongs to the bacterial solute-binding protein 8 family.</text>
</comment>
<keyword evidence="3" id="KW-0813">Transport</keyword>
<reference evidence="8 9" key="1">
    <citation type="submission" date="2018-06" db="EMBL/GenBank/DDBJ databases">
        <authorList>
            <consortium name="Pathogen Informatics"/>
            <person name="Doyle S."/>
        </authorList>
    </citation>
    <scope>NUCLEOTIDE SEQUENCE [LARGE SCALE GENOMIC DNA]</scope>
    <source>
        <strain evidence="8 9">NCTC10288</strain>
    </source>
</reference>
<dbReference type="PROSITE" id="PS51257">
    <property type="entry name" value="PROKAR_LIPOPROTEIN"/>
    <property type="match status" value="1"/>
</dbReference>
<dbReference type="GO" id="GO:1901678">
    <property type="term" value="P:iron coordination entity transport"/>
    <property type="evidence" value="ECO:0007669"/>
    <property type="project" value="UniProtKB-ARBA"/>
</dbReference>
<evidence type="ECO:0000313" key="8">
    <source>
        <dbReference type="EMBL" id="SQI00477.1"/>
    </source>
</evidence>
<protein>
    <submittedName>
        <fullName evidence="7 8">ABC transporter substrate-binding protein</fullName>
    </submittedName>
</protein>
<dbReference type="RefSeq" id="WP_039674318.1">
    <property type="nucleotide sequence ID" value="NZ_CP065689.1"/>
</dbReference>
<dbReference type="GeneID" id="70783673"/>
<evidence type="ECO:0000313" key="9">
    <source>
        <dbReference type="Proteomes" id="UP000249264"/>
    </source>
</evidence>
<keyword evidence="10" id="KW-1185">Reference proteome</keyword>
<dbReference type="AlphaFoldDB" id="A0A2X4RAR1"/>
<evidence type="ECO:0000259" key="6">
    <source>
        <dbReference type="PROSITE" id="PS50983"/>
    </source>
</evidence>
<dbReference type="EMBL" id="LS483460">
    <property type="protein sequence ID" value="SQI00477.1"/>
    <property type="molecule type" value="Genomic_DNA"/>
</dbReference>
<dbReference type="InterPro" id="IPR002491">
    <property type="entry name" value="ABC_transptr_periplasmic_BD"/>
</dbReference>
<evidence type="ECO:0000256" key="4">
    <source>
        <dbReference type="ARBA" id="ARBA00022729"/>
    </source>
</evidence>
<dbReference type="Gene3D" id="3.40.50.1980">
    <property type="entry name" value="Nitrogenase molybdenum iron protein domain"/>
    <property type="match status" value="2"/>
</dbReference>
<dbReference type="OrthoDB" id="63946at2"/>
<dbReference type="Proteomes" id="UP000249264">
    <property type="component" value="Chromosome 1"/>
</dbReference>
<evidence type="ECO:0000256" key="2">
    <source>
        <dbReference type="ARBA" id="ARBA00008814"/>
    </source>
</evidence>
<dbReference type="STRING" id="38301.NX84_04880"/>
<feature type="signal peptide" evidence="5">
    <location>
        <begin position="1"/>
        <end position="35"/>
    </location>
</feature>
<feature type="chain" id="PRO_5016439316" evidence="5">
    <location>
        <begin position="36"/>
        <end position="343"/>
    </location>
</feature>